<sequence length="724" mass="86261">MEKQNENLFWSVFRNKFLNRLIFKSSEFKFGVYTYYEMNNVGWMINHKHFSLLKEKIIRNDRNLNFFNHNNDLCSKYPIFKYFKQDTELFSKLLENFKDEKSLSQLTFSNFELLALKNDNVAMLSVIINQFKHYSELETFYKVINIGSIEIATYLFNNYFQDILLKEQPESINTLWNEAIGYQPNIKSKYNKEFIFTNSEEVYNKKVEFYITNISKVIPPFSLNSYTNSPTPIEINQYGNPTLFGISIYELSLKRIIKCCKTISFLLSANEQPEFQYSKNDIIEMEQLKQYEIPDLIFTNSELNSKMQSFSFKNTIVQRLYEMVLLFSDSPGLYKPSIANIAFYQMKYHEVFNNKDYNRIFNPQSFGYFIGVCSNTPGLFLLNNIFEYCRNDRDERIIPYFKDVIKEIVGSPIDKSLKPTNNLLTIKSILIRYAIILNDIEIIKMLYDKLSISSLDCITLVRGIGSGIENINFDVKIFDFFFYKLTERERLNIINIIIQNYQLINYFKNNYPIDYKKSVLNYKFPSKNNNYLPRFLCENYKDFVNKENEIKSRFQDFIFRRVFFGYKLPIVFTFPNNEGIEVELKICPYRLYNYKMVSSVAPQLNWILQYRSQDIKDGTLQITYDKILITQYLRNNIEETILNDNNNSYYQQESVTPSILNHLLEEIAKRGDIKTIEFLIDQFKNNKPFLDHTINHSKSFSLTNNQIEIYNYLDNKNLLNKFIY</sequence>
<keyword evidence="2" id="KW-1185">Reference proteome</keyword>
<protein>
    <submittedName>
        <fullName evidence="1">Uncharacterized protein</fullName>
    </submittedName>
</protein>
<gene>
    <name evidence="1" type="ORF">DDB_G0269606</name>
</gene>
<dbReference type="Proteomes" id="UP000002195">
    <property type="component" value="Unassembled WGS sequence"/>
</dbReference>
<organism evidence="1 2">
    <name type="scientific">Dictyostelium discoideum</name>
    <name type="common">Social amoeba</name>
    <dbReference type="NCBI Taxonomy" id="44689"/>
    <lineage>
        <taxon>Eukaryota</taxon>
        <taxon>Amoebozoa</taxon>
        <taxon>Evosea</taxon>
        <taxon>Eumycetozoa</taxon>
        <taxon>Dictyostelia</taxon>
        <taxon>Dictyosteliales</taxon>
        <taxon>Dictyosteliaceae</taxon>
        <taxon>Dictyostelium</taxon>
    </lineage>
</organism>
<dbReference type="PANTHER" id="PTHR31550:SF2">
    <property type="entry name" value="ANKYRIN REPEAT PROTEIN-RELATED"/>
    <property type="match status" value="1"/>
</dbReference>
<dbReference type="dictyBase" id="DDB_G0269606"/>
<dbReference type="PhylomeDB" id="Q55DM2"/>
<dbReference type="RefSeq" id="XP_646109.1">
    <property type="nucleotide sequence ID" value="XM_641017.1"/>
</dbReference>
<evidence type="ECO:0000313" key="2">
    <source>
        <dbReference type="Proteomes" id="UP000002195"/>
    </source>
</evidence>
<dbReference type="PaxDb" id="44689-DDB0190398"/>
<evidence type="ECO:0000313" key="1">
    <source>
        <dbReference type="EMBL" id="EAL72153.1"/>
    </source>
</evidence>
<name>Q55DM2_DICDI</name>
<dbReference type="EMBL" id="AAFI02000005">
    <property type="protein sequence ID" value="EAL72153.1"/>
    <property type="molecule type" value="Genomic_DNA"/>
</dbReference>
<dbReference type="VEuPathDB" id="AmoebaDB:DDB_G0269606"/>
<comment type="caution">
    <text evidence="1">The sequence shown here is derived from an EMBL/GenBank/DDBJ whole genome shotgun (WGS) entry which is preliminary data.</text>
</comment>
<dbReference type="HOGENOM" id="CLU_424191_0_0_1"/>
<accession>Q55DM2</accession>
<dbReference type="PANTHER" id="PTHR31550">
    <property type="entry name" value="ANKYRIN REPEAT PROTEIN-RELATED-RELATED"/>
    <property type="match status" value="1"/>
</dbReference>
<proteinExistence type="predicted"/>
<dbReference type="InParanoid" id="Q55DM2"/>
<reference evidence="1 2" key="1">
    <citation type="journal article" date="2005" name="Nature">
        <title>The genome of the social amoeba Dictyostelium discoideum.</title>
        <authorList>
            <consortium name="The Dictyostelium discoideum Sequencing Consortium"/>
            <person name="Eichinger L."/>
            <person name="Pachebat J.A."/>
            <person name="Glockner G."/>
            <person name="Rajandream M.A."/>
            <person name="Sucgang R."/>
            <person name="Berriman M."/>
            <person name="Song J."/>
            <person name="Olsen R."/>
            <person name="Szafranski K."/>
            <person name="Xu Q."/>
            <person name="Tunggal B."/>
            <person name="Kummerfeld S."/>
            <person name="Madera M."/>
            <person name="Konfortov B.A."/>
            <person name="Rivero F."/>
            <person name="Bankier A.T."/>
            <person name="Lehmann R."/>
            <person name="Hamlin N."/>
            <person name="Davies R."/>
            <person name="Gaudet P."/>
            <person name="Fey P."/>
            <person name="Pilcher K."/>
            <person name="Chen G."/>
            <person name="Saunders D."/>
            <person name="Sodergren E."/>
            <person name="Davis P."/>
            <person name="Kerhornou A."/>
            <person name="Nie X."/>
            <person name="Hall N."/>
            <person name="Anjard C."/>
            <person name="Hemphill L."/>
            <person name="Bason N."/>
            <person name="Farbrother P."/>
            <person name="Desany B."/>
            <person name="Just E."/>
            <person name="Morio T."/>
            <person name="Rost R."/>
            <person name="Churcher C."/>
            <person name="Cooper J."/>
            <person name="Haydock S."/>
            <person name="van Driessche N."/>
            <person name="Cronin A."/>
            <person name="Goodhead I."/>
            <person name="Muzny D."/>
            <person name="Mourier T."/>
            <person name="Pain A."/>
            <person name="Lu M."/>
            <person name="Harper D."/>
            <person name="Lindsay R."/>
            <person name="Hauser H."/>
            <person name="James K."/>
            <person name="Quiles M."/>
            <person name="Madan Babu M."/>
            <person name="Saito T."/>
            <person name="Buchrieser C."/>
            <person name="Wardroper A."/>
            <person name="Felder M."/>
            <person name="Thangavelu M."/>
            <person name="Johnson D."/>
            <person name="Knights A."/>
            <person name="Loulseged H."/>
            <person name="Mungall K."/>
            <person name="Oliver K."/>
            <person name="Price C."/>
            <person name="Quail M.A."/>
            <person name="Urushihara H."/>
            <person name="Hernandez J."/>
            <person name="Rabbinowitsch E."/>
            <person name="Steffen D."/>
            <person name="Sanders M."/>
            <person name="Ma J."/>
            <person name="Kohara Y."/>
            <person name="Sharp S."/>
            <person name="Simmonds M."/>
            <person name="Spiegler S."/>
            <person name="Tivey A."/>
            <person name="Sugano S."/>
            <person name="White B."/>
            <person name="Walker D."/>
            <person name="Woodward J."/>
            <person name="Winckler T."/>
            <person name="Tanaka Y."/>
            <person name="Shaulsky G."/>
            <person name="Schleicher M."/>
            <person name="Weinstock G."/>
            <person name="Rosenthal A."/>
            <person name="Cox E.C."/>
            <person name="Chisholm R.L."/>
            <person name="Gibbs R."/>
            <person name="Loomis W.F."/>
            <person name="Platzer M."/>
            <person name="Kay R.R."/>
            <person name="Williams J."/>
            <person name="Dear P.H."/>
            <person name="Noegel A.A."/>
            <person name="Barrell B."/>
            <person name="Kuspa A."/>
        </authorList>
    </citation>
    <scope>NUCLEOTIDE SEQUENCE [LARGE SCALE GENOMIC DNA]</scope>
    <source>
        <strain evidence="1 2">AX4</strain>
    </source>
</reference>
<dbReference type="GeneID" id="8617059"/>
<dbReference type="KEGG" id="ddi:DDB_G0269606"/>
<dbReference type="AlphaFoldDB" id="Q55DM2"/>